<dbReference type="EMBL" id="CM046109">
    <property type="protein sequence ID" value="KAI8442371.1"/>
    <property type="molecule type" value="Genomic_DNA"/>
</dbReference>
<evidence type="ECO:0000313" key="1">
    <source>
        <dbReference type="EMBL" id="KAI8442371.1"/>
    </source>
</evidence>
<sequence>MSDKPELQGEDFRRHEFVKPWQPPLAQCAREHTSCSMLMSDLLPQPGCSVHEHTNIHLLKGRQRTCDSSGVAGIHGQRSRRRYSSGAHRAQLVEQTYLLVVLVAMQNPARIEQMMQSLANISREGGLEINASKTKLKSNSREIDVMVDANKIEYVKEYIYLGQIISPTDVMTKEINRRVAQGWRKYWSLKEIVKSKDLGGSRQSHKKKFETCILPVLTYGCETCSTTLHHRERLTKCQRAMERKKRLKIKDRVRNMSKNGGGLDICYATPLTNGASKSPSGNQETVKEVGVVKSADGKMT</sequence>
<keyword evidence="2" id="KW-1185">Reference proteome</keyword>
<organism evidence="1 2">
    <name type="scientific">Choristoneura fumiferana</name>
    <name type="common">Spruce budworm moth</name>
    <name type="synonym">Archips fumiferana</name>
    <dbReference type="NCBI Taxonomy" id="7141"/>
    <lineage>
        <taxon>Eukaryota</taxon>
        <taxon>Metazoa</taxon>
        <taxon>Ecdysozoa</taxon>
        <taxon>Arthropoda</taxon>
        <taxon>Hexapoda</taxon>
        <taxon>Insecta</taxon>
        <taxon>Pterygota</taxon>
        <taxon>Neoptera</taxon>
        <taxon>Endopterygota</taxon>
        <taxon>Lepidoptera</taxon>
        <taxon>Glossata</taxon>
        <taxon>Ditrysia</taxon>
        <taxon>Tortricoidea</taxon>
        <taxon>Tortricidae</taxon>
        <taxon>Tortricinae</taxon>
        <taxon>Choristoneura</taxon>
    </lineage>
</organism>
<accession>A0ACC0L1X2</accession>
<evidence type="ECO:0000313" key="2">
    <source>
        <dbReference type="Proteomes" id="UP001064048"/>
    </source>
</evidence>
<dbReference type="Proteomes" id="UP001064048">
    <property type="component" value="Chromosome 9"/>
</dbReference>
<reference evidence="1 2" key="1">
    <citation type="journal article" date="2022" name="Genome Biol. Evol.">
        <title>The Spruce Budworm Genome: Reconstructing the Evolutionary History of Antifreeze Proteins.</title>
        <authorList>
            <person name="Beliveau C."/>
            <person name="Gagne P."/>
            <person name="Picq S."/>
            <person name="Vernygora O."/>
            <person name="Keeling C.I."/>
            <person name="Pinkney K."/>
            <person name="Doucet D."/>
            <person name="Wen F."/>
            <person name="Johnston J.S."/>
            <person name="Maaroufi H."/>
            <person name="Boyle B."/>
            <person name="Laroche J."/>
            <person name="Dewar K."/>
            <person name="Juretic N."/>
            <person name="Blackburn G."/>
            <person name="Nisole A."/>
            <person name="Brunet B."/>
            <person name="Brandao M."/>
            <person name="Lumley L."/>
            <person name="Duan J."/>
            <person name="Quan G."/>
            <person name="Lucarotti C.J."/>
            <person name="Roe A.D."/>
            <person name="Sperling F.A.H."/>
            <person name="Levesque R.C."/>
            <person name="Cusson M."/>
        </authorList>
    </citation>
    <scope>NUCLEOTIDE SEQUENCE [LARGE SCALE GENOMIC DNA]</scope>
    <source>
        <strain evidence="1">Glfc:IPQL:Cfum</strain>
    </source>
</reference>
<protein>
    <submittedName>
        <fullName evidence="1">Uncharacterized protein</fullName>
    </submittedName>
</protein>
<comment type="caution">
    <text evidence="1">The sequence shown here is derived from an EMBL/GenBank/DDBJ whole genome shotgun (WGS) entry which is preliminary data.</text>
</comment>
<proteinExistence type="predicted"/>
<name>A0ACC0L1X2_CHOFU</name>
<gene>
    <name evidence="1" type="ORF">MSG28_005893</name>
</gene>